<dbReference type="Proteomes" id="UP000886883">
    <property type="component" value="Unassembled WGS sequence"/>
</dbReference>
<name>A0A9D2SD18_9FIRM</name>
<accession>A0A9D2SD18</accession>
<evidence type="ECO:0000313" key="1">
    <source>
        <dbReference type="EMBL" id="HJB91309.1"/>
    </source>
</evidence>
<gene>
    <name evidence="1" type="ORF">H9763_07565</name>
</gene>
<organism evidence="1 2">
    <name type="scientific">Candidatus Eisenbergiella merdigallinarum</name>
    <dbReference type="NCBI Taxonomy" id="2838552"/>
    <lineage>
        <taxon>Bacteria</taxon>
        <taxon>Bacillati</taxon>
        <taxon>Bacillota</taxon>
        <taxon>Clostridia</taxon>
        <taxon>Lachnospirales</taxon>
        <taxon>Lachnospiraceae</taxon>
        <taxon>Eisenbergiella</taxon>
    </lineage>
</organism>
<protein>
    <submittedName>
        <fullName evidence="1">Uncharacterized protein</fullName>
    </submittedName>
</protein>
<evidence type="ECO:0000313" key="2">
    <source>
        <dbReference type="Proteomes" id="UP000886883"/>
    </source>
</evidence>
<proteinExistence type="predicted"/>
<comment type="caution">
    <text evidence="1">The sequence shown here is derived from an EMBL/GenBank/DDBJ whole genome shotgun (WGS) entry which is preliminary data.</text>
</comment>
<sequence length="69" mass="7625">MDLHIRCAMRMRGGRPCRAGILGKEPDRMVNVTIEKAIGAEAFLSGGTGGIGAARHIRERRLSEDRRIH</sequence>
<dbReference type="AlphaFoldDB" id="A0A9D2SD18"/>
<reference evidence="1" key="1">
    <citation type="journal article" date="2021" name="PeerJ">
        <title>Extensive microbial diversity within the chicken gut microbiome revealed by metagenomics and culture.</title>
        <authorList>
            <person name="Gilroy R."/>
            <person name="Ravi A."/>
            <person name="Getino M."/>
            <person name="Pursley I."/>
            <person name="Horton D.L."/>
            <person name="Alikhan N.F."/>
            <person name="Baker D."/>
            <person name="Gharbi K."/>
            <person name="Hall N."/>
            <person name="Watson M."/>
            <person name="Adriaenssens E.M."/>
            <person name="Foster-Nyarko E."/>
            <person name="Jarju S."/>
            <person name="Secka A."/>
            <person name="Antonio M."/>
            <person name="Oren A."/>
            <person name="Chaudhuri R.R."/>
            <person name="La Ragione R."/>
            <person name="Hildebrand F."/>
            <person name="Pallen M.J."/>
        </authorList>
    </citation>
    <scope>NUCLEOTIDE SEQUENCE</scope>
    <source>
        <strain evidence="1">USAMLcec3-2134</strain>
    </source>
</reference>
<reference evidence="1" key="2">
    <citation type="submission" date="2021-04" db="EMBL/GenBank/DDBJ databases">
        <authorList>
            <person name="Gilroy R."/>
        </authorList>
    </citation>
    <scope>NUCLEOTIDE SEQUENCE</scope>
    <source>
        <strain evidence="1">USAMLcec3-2134</strain>
    </source>
</reference>
<dbReference type="EMBL" id="DWXE01000026">
    <property type="protein sequence ID" value="HJB91309.1"/>
    <property type="molecule type" value="Genomic_DNA"/>
</dbReference>